<dbReference type="PANTHER" id="PTHR12174">
    <property type="entry name" value="SIGNAL PEPTIDE PEPTIDASE"/>
    <property type="match status" value="1"/>
</dbReference>
<dbReference type="GO" id="GO:0016020">
    <property type="term" value="C:membrane"/>
    <property type="evidence" value="ECO:0007669"/>
    <property type="project" value="InterPro"/>
</dbReference>
<dbReference type="SMART" id="SM00730">
    <property type="entry name" value="PSN"/>
    <property type="match status" value="1"/>
</dbReference>
<gene>
    <name evidence="8" type="ORF">SteCoe_37264</name>
</gene>
<evidence type="ECO:0000256" key="1">
    <source>
        <dbReference type="ARBA" id="ARBA00004127"/>
    </source>
</evidence>
<dbReference type="OrthoDB" id="312752at2759"/>
<reference evidence="8 9" key="1">
    <citation type="submission" date="2016-11" db="EMBL/GenBank/DDBJ databases">
        <title>The macronuclear genome of Stentor coeruleus: a giant cell with tiny introns.</title>
        <authorList>
            <person name="Slabodnick M."/>
            <person name="Ruby J.G."/>
            <person name="Reiff S.B."/>
            <person name="Swart E.C."/>
            <person name="Gosai S."/>
            <person name="Prabakaran S."/>
            <person name="Witkowska E."/>
            <person name="Larue G.E."/>
            <person name="Fisher S."/>
            <person name="Freeman R.M."/>
            <person name="Gunawardena J."/>
            <person name="Chu W."/>
            <person name="Stover N.A."/>
            <person name="Gregory B.D."/>
            <person name="Nowacki M."/>
            <person name="Derisi J."/>
            <person name="Roy S.W."/>
            <person name="Marshall W.F."/>
            <person name="Sood P."/>
        </authorList>
    </citation>
    <scope>NUCLEOTIDE SEQUENCE [LARGE SCALE GENOMIC DNA]</scope>
    <source>
        <strain evidence="8">WM001</strain>
    </source>
</reference>
<keyword evidence="5 7" id="KW-1133">Transmembrane helix</keyword>
<name>A0A1R2AND8_9CILI</name>
<feature type="transmembrane region" description="Helical" evidence="7">
    <location>
        <begin position="207"/>
        <end position="228"/>
    </location>
</feature>
<evidence type="ECO:0000256" key="4">
    <source>
        <dbReference type="ARBA" id="ARBA00022801"/>
    </source>
</evidence>
<dbReference type="InterPro" id="IPR007369">
    <property type="entry name" value="Peptidase_A22B_SPP"/>
</dbReference>
<dbReference type="GO" id="GO:0042500">
    <property type="term" value="F:aspartic endopeptidase activity, intramembrane cleaving"/>
    <property type="evidence" value="ECO:0007669"/>
    <property type="project" value="InterPro"/>
</dbReference>
<feature type="transmembrane region" description="Helical" evidence="7">
    <location>
        <begin position="295"/>
        <end position="313"/>
    </location>
</feature>
<keyword evidence="3 7" id="KW-0812">Transmembrane</keyword>
<evidence type="ECO:0000256" key="5">
    <source>
        <dbReference type="ARBA" id="ARBA00022989"/>
    </source>
</evidence>
<feature type="transmembrane region" description="Helical" evidence="7">
    <location>
        <begin position="345"/>
        <end position="367"/>
    </location>
</feature>
<comment type="caution">
    <text evidence="8">The sequence shown here is derived from an EMBL/GenBank/DDBJ whole genome shotgun (WGS) entry which is preliminary data.</text>
</comment>
<dbReference type="Proteomes" id="UP000187209">
    <property type="component" value="Unassembled WGS sequence"/>
</dbReference>
<feature type="transmembrane region" description="Helical" evidence="7">
    <location>
        <begin position="180"/>
        <end position="201"/>
    </location>
</feature>
<evidence type="ECO:0000313" key="8">
    <source>
        <dbReference type="EMBL" id="OMJ66034.1"/>
    </source>
</evidence>
<dbReference type="InterPro" id="IPR006639">
    <property type="entry name" value="Preselin/SPP"/>
</dbReference>
<sequence>MFILISLLIQVSSLEMTTSSVSVIKDNKVESYFSPDFSSEFQCHESSSVSESSKSLERKFEVTSDLNNTIITIEMSSEYDYVKLDAPNSIRINNGKKTDFDVKYSCKSDGWDRVSMKIKEGDREPILVKWQKYCGNEGGFDFGLFGLLVCAICVVGFAADRAKIVSSWQEDIEDGADVLTVYHAIGFVVVGSLFLIILFFFIKYLAIVLEVLILIFGAGSIIGVIDELNLGTKFPQTTILPYFGSTLYVAIFSALVSLCIVTIYAFTKNWILNNIIGLCFAYIMIKTVKIPSFKVGGLLLSLAFFYDIYWVFFSQYAFGANVMVSVASGLDLPIKLECPRLLSSAIPYTCSMLGLGDLALPGLFLAFASRFDHINSTSYLKVMIVCYSIALFMCVGVLVIFNHPQPALLYISPMLVFGMLGFSLYRGELGIIWKGLSVSRPLTAYEVPMEEMRNR</sequence>
<dbReference type="GO" id="GO:0012505">
    <property type="term" value="C:endomembrane system"/>
    <property type="evidence" value="ECO:0007669"/>
    <property type="project" value="UniProtKB-SubCell"/>
</dbReference>
<feature type="transmembrane region" description="Helical" evidence="7">
    <location>
        <begin position="240"/>
        <end position="264"/>
    </location>
</feature>
<comment type="similarity">
    <text evidence="2">Belongs to the peptidase A22B family.</text>
</comment>
<evidence type="ECO:0000256" key="3">
    <source>
        <dbReference type="ARBA" id="ARBA00022692"/>
    </source>
</evidence>
<dbReference type="PANTHER" id="PTHR12174:SF103">
    <property type="entry name" value="INTRAMEMBRANE PROTEASE (IMPAS) FAMILY"/>
    <property type="match status" value="1"/>
</dbReference>
<dbReference type="AlphaFoldDB" id="A0A1R2AND8"/>
<evidence type="ECO:0000256" key="2">
    <source>
        <dbReference type="ARBA" id="ARBA00006859"/>
    </source>
</evidence>
<evidence type="ECO:0000256" key="7">
    <source>
        <dbReference type="SAM" id="Phobius"/>
    </source>
</evidence>
<dbReference type="Pfam" id="PF04258">
    <property type="entry name" value="Peptidase_A22B"/>
    <property type="match status" value="1"/>
</dbReference>
<protein>
    <submittedName>
        <fullName evidence="8">Uncharacterized protein</fullName>
    </submittedName>
</protein>
<feature type="transmembrane region" description="Helical" evidence="7">
    <location>
        <begin position="407"/>
        <end position="425"/>
    </location>
</feature>
<keyword evidence="9" id="KW-1185">Reference proteome</keyword>
<evidence type="ECO:0000313" key="9">
    <source>
        <dbReference type="Proteomes" id="UP000187209"/>
    </source>
</evidence>
<keyword evidence="4" id="KW-0378">Hydrolase</keyword>
<dbReference type="EMBL" id="MPUH01001843">
    <property type="protein sequence ID" value="OMJ66034.1"/>
    <property type="molecule type" value="Genomic_DNA"/>
</dbReference>
<organism evidence="8 9">
    <name type="scientific">Stentor coeruleus</name>
    <dbReference type="NCBI Taxonomy" id="5963"/>
    <lineage>
        <taxon>Eukaryota</taxon>
        <taxon>Sar</taxon>
        <taxon>Alveolata</taxon>
        <taxon>Ciliophora</taxon>
        <taxon>Postciliodesmatophora</taxon>
        <taxon>Heterotrichea</taxon>
        <taxon>Heterotrichida</taxon>
        <taxon>Stentoridae</taxon>
        <taxon>Stentor</taxon>
    </lineage>
</organism>
<feature type="transmembrane region" description="Helical" evidence="7">
    <location>
        <begin position="142"/>
        <end position="159"/>
    </location>
</feature>
<evidence type="ECO:0000256" key="6">
    <source>
        <dbReference type="ARBA" id="ARBA00023136"/>
    </source>
</evidence>
<accession>A0A1R2AND8</accession>
<keyword evidence="6 7" id="KW-0472">Membrane</keyword>
<proteinExistence type="inferred from homology"/>
<feature type="transmembrane region" description="Helical" evidence="7">
    <location>
        <begin position="379"/>
        <end position="401"/>
    </location>
</feature>
<comment type="subcellular location">
    <subcellularLocation>
        <location evidence="1">Endomembrane system</location>
        <topology evidence="1">Multi-pass membrane protein</topology>
    </subcellularLocation>
</comment>